<proteinExistence type="predicted"/>
<keyword evidence="1" id="KW-0812">Transmembrane</keyword>
<evidence type="ECO:0000313" key="3">
    <source>
        <dbReference type="EMBL" id="MRH76021.1"/>
    </source>
</evidence>
<feature type="transmembrane region" description="Helical" evidence="1">
    <location>
        <begin position="71"/>
        <end position="92"/>
    </location>
</feature>
<feature type="transmembrane region" description="Helical" evidence="1">
    <location>
        <begin position="197"/>
        <end position="214"/>
    </location>
</feature>
<dbReference type="RefSeq" id="WP_152246392.1">
    <property type="nucleotide sequence ID" value="NZ_WJPM01000014.1"/>
</dbReference>
<feature type="transmembrane region" description="Helical" evidence="1">
    <location>
        <begin position="291"/>
        <end position="312"/>
    </location>
</feature>
<evidence type="ECO:0000313" key="5">
    <source>
        <dbReference type="Proteomes" id="UP000439314"/>
    </source>
</evidence>
<dbReference type="Proteomes" id="UP000439314">
    <property type="component" value="Unassembled WGS sequence"/>
</dbReference>
<gene>
    <name evidence="2" type="ORF">GIY21_15440</name>
    <name evidence="3" type="ORF">GIY22_15455</name>
</gene>
<accession>A0A6N7QBH9</accession>
<evidence type="ECO:0000256" key="1">
    <source>
        <dbReference type="SAM" id="Phobius"/>
    </source>
</evidence>
<dbReference type="Proteomes" id="UP000437931">
    <property type="component" value="Unassembled WGS sequence"/>
</dbReference>
<feature type="transmembrane region" description="Helical" evidence="1">
    <location>
        <begin position="123"/>
        <end position="143"/>
    </location>
</feature>
<feature type="transmembrane region" description="Helical" evidence="1">
    <location>
        <begin position="258"/>
        <end position="279"/>
    </location>
</feature>
<feature type="transmembrane region" description="Helical" evidence="1">
    <location>
        <begin position="332"/>
        <end position="348"/>
    </location>
</feature>
<dbReference type="EMBL" id="WJPM01000014">
    <property type="protein sequence ID" value="MRH76021.1"/>
    <property type="molecule type" value="Genomic_DNA"/>
</dbReference>
<dbReference type="AlphaFoldDB" id="A0A6N7QBH9"/>
<feature type="transmembrane region" description="Helical" evidence="1">
    <location>
        <begin position="234"/>
        <end position="252"/>
    </location>
</feature>
<keyword evidence="1" id="KW-1133">Transmembrane helix</keyword>
<name>A0A6N7QBH9_9XANT</name>
<evidence type="ECO:0000313" key="4">
    <source>
        <dbReference type="Proteomes" id="UP000437931"/>
    </source>
</evidence>
<sequence length="584" mass="62927">MAFVVLCVRNLDPIVYPTLYAEDGSWTGKMLSNGFFDTAFGARSFPILGFMLFYALGNAIAGLLFDDPAFYLPAVYYILSNLFMAGIAVVAFARTRTMLSFWAVLAILIAVVLLPVGIDGNEIYGRVLNLGFFFPYLQILLLIPLMAPKCTRGQIAAALIVSLICGLTFPVGMGVCVVASGVLFLRYFLAGKAERDGGLAIALFCVGVLPLLALSRDAFTSQGGADLPFKASSFIEFAVARSALYLFLFAFYKHLNDIAVLLIAAVVLVVGAAGMWRAYRNAEFSKHCSDGFGYVLVLLWGSAAVYLLAMIGMRSGLTSAFDHYTGTYPDRYFTGLNLAVFTALIFSVDRFKKGWIVSLVLAAPFIATGSQRIELDKPATKFGSVRPWTTELCGADLPTSAQGFSVPIPPEGWSALMPRSAKTNALASQCRVSNFYELPFVEDMRPSVTVQEGGAGGPGAVKVGALKVNNAVELIPVGRGKVKILVTGADPGVVLELAKPSALRGADARIYLTVSAEVPSTLQLFYLKSQEVNYSEPSSLYFHVPAGKDEFVVVLDRTINPNKFRLDLPEGVGKAYLLSFDPAS</sequence>
<feature type="transmembrane region" description="Helical" evidence="1">
    <location>
        <begin position="45"/>
        <end position="65"/>
    </location>
</feature>
<protein>
    <submittedName>
        <fullName evidence="2">Uncharacterized protein</fullName>
    </submittedName>
</protein>
<feature type="transmembrane region" description="Helical" evidence="1">
    <location>
        <begin position="155"/>
        <end position="185"/>
    </location>
</feature>
<keyword evidence="1" id="KW-0472">Membrane</keyword>
<dbReference type="EMBL" id="WJPN01000014">
    <property type="protein sequence ID" value="MRH01689.1"/>
    <property type="molecule type" value="Genomic_DNA"/>
</dbReference>
<comment type="caution">
    <text evidence="2">The sequence shown here is derived from an EMBL/GenBank/DDBJ whole genome shotgun (WGS) entry which is preliminary data.</text>
</comment>
<evidence type="ECO:0000313" key="2">
    <source>
        <dbReference type="EMBL" id="MRH01689.1"/>
    </source>
</evidence>
<reference evidence="4 5" key="1">
    <citation type="submission" date="2019-11" db="EMBL/GenBank/DDBJ databases">
        <title>First report of rice panicle blight caused by Xanthomonas sp. in Iran.</title>
        <authorList>
            <person name="Mirghasempour S.A."/>
            <person name="Huang S."/>
            <person name="Brady C.L."/>
            <person name="Studholme D.J."/>
        </authorList>
    </citation>
    <scope>NUCLEOTIDE SEQUENCE [LARGE SCALE GENOMIC DNA]</scope>
    <source>
        <strain evidence="2 5">ASD011</strain>
        <strain evidence="4">SAM114</strain>
    </source>
</reference>
<organism evidence="2 5">
    <name type="scientific">Xanthomonas sontii</name>
    <dbReference type="NCBI Taxonomy" id="2650745"/>
    <lineage>
        <taxon>Bacteria</taxon>
        <taxon>Pseudomonadati</taxon>
        <taxon>Pseudomonadota</taxon>
        <taxon>Gammaproteobacteria</taxon>
        <taxon>Lysobacterales</taxon>
        <taxon>Lysobacteraceae</taxon>
        <taxon>Xanthomonas</taxon>
    </lineage>
</organism>
<feature type="transmembrane region" description="Helical" evidence="1">
    <location>
        <begin position="99"/>
        <end position="117"/>
    </location>
</feature>
<keyword evidence="4" id="KW-1185">Reference proteome</keyword>
<reference evidence="3" key="2">
    <citation type="journal article" date="2020" name="Plant Dis.">
        <title>A Grain Rot of Rice in Iran Caused by a Xanthomonas Strain Closely Related to X. sacchari.</title>
        <authorList>
            <person name="Mirghasempour S.A."/>
            <person name="Huang S."/>
            <person name="Studholme D.J."/>
            <person name="Brady C.L."/>
        </authorList>
    </citation>
    <scope>NUCLEOTIDE SEQUENCE</scope>
    <source>
        <strain evidence="3">SAM114</strain>
    </source>
</reference>